<proteinExistence type="predicted"/>
<protein>
    <submittedName>
        <fullName evidence="4">L-amino acid N-acyltransferase YncA</fullName>
    </submittedName>
</protein>
<dbReference type="PATRIC" id="fig|261654.4.peg.2648"/>
<evidence type="ECO:0000256" key="2">
    <source>
        <dbReference type="ARBA" id="ARBA00023315"/>
    </source>
</evidence>
<keyword evidence="1 4" id="KW-0808">Transferase</keyword>
<dbReference type="GO" id="GO:0016747">
    <property type="term" value="F:acyltransferase activity, transferring groups other than amino-acyl groups"/>
    <property type="evidence" value="ECO:0007669"/>
    <property type="project" value="InterPro"/>
</dbReference>
<dbReference type="OrthoDB" id="4119890at2"/>
<dbReference type="STRING" id="261654.GA0070611_2604"/>
<gene>
    <name evidence="4" type="ORF">GA0070611_2604</name>
</gene>
<dbReference type="AlphaFoldDB" id="A0A1A8ZK27"/>
<evidence type="ECO:0000313" key="4">
    <source>
        <dbReference type="EMBL" id="SBT44188.1"/>
    </source>
</evidence>
<dbReference type="SUPFAM" id="SSF55729">
    <property type="entry name" value="Acyl-CoA N-acyltransferases (Nat)"/>
    <property type="match status" value="2"/>
</dbReference>
<dbReference type="InterPro" id="IPR016181">
    <property type="entry name" value="Acyl_CoA_acyltransferase"/>
</dbReference>
<keyword evidence="2 4" id="KW-0012">Acyltransferase</keyword>
<feature type="domain" description="N-acetyltransferase" evidence="3">
    <location>
        <begin position="3"/>
        <end position="156"/>
    </location>
</feature>
<dbReference type="EMBL" id="LT594323">
    <property type="protein sequence ID" value="SBT44188.1"/>
    <property type="molecule type" value="Genomic_DNA"/>
</dbReference>
<dbReference type="Gene3D" id="3.40.630.30">
    <property type="match status" value="1"/>
</dbReference>
<dbReference type="RefSeq" id="WP_091663219.1">
    <property type="nucleotide sequence ID" value="NZ_LT594323.1"/>
</dbReference>
<dbReference type="Proteomes" id="UP000199385">
    <property type="component" value="Chromosome I"/>
</dbReference>
<accession>A0A1A8ZK27</accession>
<sequence length="307" mass="32360">MSIAVRPFRAADAPAVAEVLCTAAPHHLVTAELIGWQASAAPAAERYALLLAEDPETGALLGVARTGLLFESAEPGLGFLNLGVLPRYRGRGAGGALLAAAEERLAGLGVVTAYAKVADDPVAVGFAERRGYRPGRRALHLRLDLSTATLPALPASPGVDLVTAADLTDPYPLYEADCAAAADEPGDVGMDELAFTDWLATYWERPDLDRRLTTLAVVDGVVAAFSVALTDGRDGYQSGMTGTRPEHRGAGLGRLVKLAALHAARRAGFRYALTTNDAGNEAMLAINRRLGYQQVGAERRYLRDLSG</sequence>
<evidence type="ECO:0000259" key="3">
    <source>
        <dbReference type="PROSITE" id="PS51186"/>
    </source>
</evidence>
<dbReference type="InterPro" id="IPR000182">
    <property type="entry name" value="GNAT_dom"/>
</dbReference>
<name>A0A1A8ZK27_9ACTN</name>
<evidence type="ECO:0000256" key="1">
    <source>
        <dbReference type="ARBA" id="ARBA00022679"/>
    </source>
</evidence>
<feature type="domain" description="N-acetyltransferase" evidence="3">
    <location>
        <begin position="159"/>
        <end position="307"/>
    </location>
</feature>
<dbReference type="PANTHER" id="PTHR43877:SF1">
    <property type="entry name" value="ACETYLTRANSFERASE"/>
    <property type="match status" value="1"/>
</dbReference>
<dbReference type="PROSITE" id="PS51186">
    <property type="entry name" value="GNAT"/>
    <property type="match status" value="2"/>
</dbReference>
<dbReference type="Pfam" id="PF00583">
    <property type="entry name" value="Acetyltransf_1"/>
    <property type="match status" value="2"/>
</dbReference>
<evidence type="ECO:0000313" key="5">
    <source>
        <dbReference type="Proteomes" id="UP000199385"/>
    </source>
</evidence>
<dbReference type="PANTHER" id="PTHR43877">
    <property type="entry name" value="AMINOALKYLPHOSPHONATE N-ACETYLTRANSFERASE-RELATED-RELATED"/>
    <property type="match status" value="1"/>
</dbReference>
<organism evidence="4 5">
    <name type="scientific">Micromonospora auratinigra</name>
    <dbReference type="NCBI Taxonomy" id="261654"/>
    <lineage>
        <taxon>Bacteria</taxon>
        <taxon>Bacillati</taxon>
        <taxon>Actinomycetota</taxon>
        <taxon>Actinomycetes</taxon>
        <taxon>Micromonosporales</taxon>
        <taxon>Micromonosporaceae</taxon>
        <taxon>Micromonospora</taxon>
    </lineage>
</organism>
<reference evidence="5" key="1">
    <citation type="submission" date="2016-06" db="EMBL/GenBank/DDBJ databases">
        <authorList>
            <person name="Varghese N."/>
            <person name="Submissions Spin"/>
        </authorList>
    </citation>
    <scope>NUCLEOTIDE SEQUENCE [LARGE SCALE GENOMIC DNA]</scope>
    <source>
        <strain evidence="5">DSM 44815</strain>
    </source>
</reference>
<keyword evidence="5" id="KW-1185">Reference proteome</keyword>
<dbReference type="InterPro" id="IPR050832">
    <property type="entry name" value="Bact_Acetyltransf"/>
</dbReference>